<dbReference type="STRING" id="913774.A0A0C3CTQ0"/>
<evidence type="ECO:0000256" key="1">
    <source>
        <dbReference type="ARBA" id="ARBA00004123"/>
    </source>
</evidence>
<feature type="region of interest" description="Disordered" evidence="7">
    <location>
        <begin position="1089"/>
        <end position="1113"/>
    </location>
</feature>
<evidence type="ECO:0000256" key="2">
    <source>
        <dbReference type="ARBA" id="ARBA00004574"/>
    </source>
</evidence>
<dbReference type="AlphaFoldDB" id="A0A0C3CTQ0"/>
<reference evidence="10" key="2">
    <citation type="submission" date="2015-01" db="EMBL/GenBank/DDBJ databases">
        <title>Evolutionary Origins and Diversification of the Mycorrhizal Mutualists.</title>
        <authorList>
            <consortium name="DOE Joint Genome Institute"/>
            <consortium name="Mycorrhizal Genomics Consortium"/>
            <person name="Kohler A."/>
            <person name="Kuo A."/>
            <person name="Nagy L.G."/>
            <person name="Floudas D."/>
            <person name="Copeland A."/>
            <person name="Barry K.W."/>
            <person name="Cichocki N."/>
            <person name="Veneault-Fourrey C."/>
            <person name="LaButti K."/>
            <person name="Lindquist E.A."/>
            <person name="Lipzen A."/>
            <person name="Lundell T."/>
            <person name="Morin E."/>
            <person name="Murat C."/>
            <person name="Riley R."/>
            <person name="Ohm R."/>
            <person name="Sun H."/>
            <person name="Tunlid A."/>
            <person name="Henrissat B."/>
            <person name="Grigoriev I.V."/>
            <person name="Hibbett D.S."/>
            <person name="Martin F."/>
        </authorList>
    </citation>
    <scope>NUCLEOTIDE SEQUENCE [LARGE SCALE GENOMIC DNA]</scope>
    <source>
        <strain evidence="10">Zn</strain>
    </source>
</reference>
<dbReference type="GO" id="GO:0140445">
    <property type="term" value="C:chromosome, telomeric repeat region"/>
    <property type="evidence" value="ECO:0007669"/>
    <property type="project" value="TreeGrafter"/>
</dbReference>
<feature type="compositionally biased region" description="Basic and acidic residues" evidence="7">
    <location>
        <begin position="1138"/>
        <end position="1149"/>
    </location>
</feature>
<accession>A0A0C3CTQ0</accession>
<feature type="non-terminal residue" evidence="9">
    <location>
        <position position="1"/>
    </location>
</feature>
<keyword evidence="10" id="KW-1185">Reference proteome</keyword>
<dbReference type="InterPro" id="IPR022031">
    <property type="entry name" value="Rif1_N"/>
</dbReference>
<dbReference type="GO" id="GO:0000723">
    <property type="term" value="P:telomere maintenance"/>
    <property type="evidence" value="ECO:0007669"/>
    <property type="project" value="TreeGrafter"/>
</dbReference>
<proteinExistence type="predicted"/>
<dbReference type="PANTHER" id="PTHR22928">
    <property type="entry name" value="TELOMERE-ASSOCIATED PROTEIN RIF1"/>
    <property type="match status" value="1"/>
</dbReference>
<keyword evidence="4" id="KW-0779">Telomere</keyword>
<feature type="compositionally biased region" description="Polar residues" evidence="7">
    <location>
        <begin position="1160"/>
        <end position="1171"/>
    </location>
</feature>
<dbReference type="EMBL" id="KN832875">
    <property type="protein sequence ID" value="KIN02384.1"/>
    <property type="molecule type" value="Genomic_DNA"/>
</dbReference>
<dbReference type="PANTHER" id="PTHR22928:SF3">
    <property type="entry name" value="TELOMERE-ASSOCIATED PROTEIN RIF1"/>
    <property type="match status" value="1"/>
</dbReference>
<comment type="subcellular location">
    <subcellularLocation>
        <location evidence="2">Chromosome</location>
        <location evidence="2">Telomere</location>
    </subcellularLocation>
    <subcellularLocation>
        <location evidence="1">Nucleus</location>
    </subcellularLocation>
</comment>
<organism evidence="9 10">
    <name type="scientific">Oidiodendron maius (strain Zn)</name>
    <dbReference type="NCBI Taxonomy" id="913774"/>
    <lineage>
        <taxon>Eukaryota</taxon>
        <taxon>Fungi</taxon>
        <taxon>Dikarya</taxon>
        <taxon>Ascomycota</taxon>
        <taxon>Pezizomycotina</taxon>
        <taxon>Leotiomycetes</taxon>
        <taxon>Leotiomycetes incertae sedis</taxon>
        <taxon>Myxotrichaceae</taxon>
        <taxon>Oidiodendron</taxon>
    </lineage>
</organism>
<sequence length="1249" mass="140037">PVPTSGERKPIKSILKPYNGVNISSLNLVSTSKLSPPHTYSSLATMLESVAQQLAGEDRNSRMDAYTTLSGTIKAHDNVPDIRALKEKMGLLQQFMKRDLAAKTSTGSLDTPLVINDLILLSSFLHKTAIADLFNNEFSAYLVDHAIKTFEDPAMSKDIAKHLMFIIAQQSFSTKVMNIERVGRLIHALHEIENFVKGKSIVIGRLNIYRNLIRKSRPCMLANTDWVEDLFGDILSSVKDTRTHAIELGLEAALVLGTESRASRAVMEIFQRERQDEQSVTKYGEHFAKRMQTMVHKKQEGGSASVPQIWSVVVLFLRCRPRQFEQWAFMNVWLKVIQECFNCSDQQTKLEANLAWNRLVFAIRPDEKTSPNIISILSRPLLEQLKRKGKATGKARKATLNSICVLLYYSLWPNSTQTQLDQYWDNYVLQIVGNTLTSHNSLQTPESARQDRIDACLILKGLFDSTTPRLWKDTRAMDFSTTDSNMDASELPALDSKWLRKSALRVFTLMNPLLEQLYWDLTEEGTAITSLWDTYITSIAAPAVKEVKVANETMACVACIFNFLYRTWHTGPKNLQSLPALNGSGLEKFLSSFTNIILSAIDKLGVLPFTEKLLSIGNQDTFVVISTPSHRPRNSRGEIQCPLHHLFILLTNICPGLEYGEKFTSMVRRILTPFINARPSSRSQMELIKELLQLLPVDGEFNEPCKLIWQVLADLATRATDTRDDNSNGNLRNIDQPLGVDYRNALEILEVCIHRSPRILLPGWRSLYEALVNSATLDAGDGGRAIAIIEPLARSFTARFFKGAAAGSDYSLAYCRMIVSKANYPKDRQALDGARRRLWGAATGGMKPSNFDPYNELYICLQGCLERSYASFKKDQALEYSDVLSATTGLLGRCPAVMLYSVYLKLQNGIACWILDKDSKFSAGNAYSQAITSLWMTVCNQIPNMRHNHGHSAILSNLEPIILAGLESSHGAIVNEAVRLWNATFADCTEGLEYPPKVRVVLLRLRLIADLQLPFFQETVESEASEEHRQRLTFPETQNDSATFFEPRFGSILGKQPITRLDSSMDQKSEGQIPIRGVSPLLGVNKRSREETPEVGFRNAKKRIPTPKLRHDDSQIQFEAIDSSPIIDERLESQLLTDRQKEVKERQKIEAAMFPDLRSSPRTKGTPSTPELPSHRSTSKTRSIASPTIARKTTPTLILQAEEDDFVNSSPTPTRANTSEPPSSPPEAITKKQIASYDDESDIPSSPPE</sequence>
<dbReference type="Pfam" id="PF12231">
    <property type="entry name" value="Rif1_N"/>
    <property type="match status" value="1"/>
</dbReference>
<protein>
    <recommendedName>
        <fullName evidence="8">Telomere-associated protein Rif1 N-terminal domain-containing protein</fullName>
    </recommendedName>
</protein>
<evidence type="ECO:0000256" key="6">
    <source>
        <dbReference type="ARBA" id="ARBA00023306"/>
    </source>
</evidence>
<dbReference type="Proteomes" id="UP000054321">
    <property type="component" value="Unassembled WGS sequence"/>
</dbReference>
<feature type="compositionally biased region" description="Polar residues" evidence="7">
    <location>
        <begin position="1207"/>
        <end position="1221"/>
    </location>
</feature>
<evidence type="ECO:0000256" key="5">
    <source>
        <dbReference type="ARBA" id="ARBA00023242"/>
    </source>
</evidence>
<gene>
    <name evidence="9" type="ORF">OIDMADRAFT_92394</name>
</gene>
<evidence type="ECO:0000256" key="3">
    <source>
        <dbReference type="ARBA" id="ARBA00022454"/>
    </source>
</evidence>
<name>A0A0C3CTQ0_OIDMZ</name>
<feature type="compositionally biased region" description="Polar residues" evidence="7">
    <location>
        <begin position="1180"/>
        <end position="1197"/>
    </location>
</feature>
<feature type="region of interest" description="Disordered" evidence="7">
    <location>
        <begin position="1138"/>
        <end position="1249"/>
    </location>
</feature>
<keyword evidence="3" id="KW-0158">Chromosome</keyword>
<evidence type="ECO:0000313" key="9">
    <source>
        <dbReference type="EMBL" id="KIN02384.1"/>
    </source>
</evidence>
<evidence type="ECO:0000313" key="10">
    <source>
        <dbReference type="Proteomes" id="UP000054321"/>
    </source>
</evidence>
<dbReference type="HOGENOM" id="CLU_000830_1_0_1"/>
<dbReference type="GO" id="GO:0005634">
    <property type="term" value="C:nucleus"/>
    <property type="evidence" value="ECO:0007669"/>
    <property type="project" value="UniProtKB-SubCell"/>
</dbReference>
<dbReference type="OrthoDB" id="5399929at2759"/>
<dbReference type="InParanoid" id="A0A0C3CTQ0"/>
<evidence type="ECO:0000259" key="8">
    <source>
        <dbReference type="Pfam" id="PF12231"/>
    </source>
</evidence>
<feature type="non-terminal residue" evidence="9">
    <location>
        <position position="1249"/>
    </location>
</feature>
<keyword evidence="6" id="KW-0131">Cell cycle</keyword>
<evidence type="ECO:0000256" key="7">
    <source>
        <dbReference type="SAM" id="MobiDB-lite"/>
    </source>
</evidence>
<evidence type="ECO:0000256" key="4">
    <source>
        <dbReference type="ARBA" id="ARBA00022895"/>
    </source>
</evidence>
<reference evidence="9 10" key="1">
    <citation type="submission" date="2014-04" db="EMBL/GenBank/DDBJ databases">
        <authorList>
            <consortium name="DOE Joint Genome Institute"/>
            <person name="Kuo A."/>
            <person name="Martino E."/>
            <person name="Perotto S."/>
            <person name="Kohler A."/>
            <person name="Nagy L.G."/>
            <person name="Floudas D."/>
            <person name="Copeland A."/>
            <person name="Barry K.W."/>
            <person name="Cichocki N."/>
            <person name="Veneault-Fourrey C."/>
            <person name="LaButti K."/>
            <person name="Lindquist E.A."/>
            <person name="Lipzen A."/>
            <person name="Lundell T."/>
            <person name="Morin E."/>
            <person name="Murat C."/>
            <person name="Sun H."/>
            <person name="Tunlid A."/>
            <person name="Henrissat B."/>
            <person name="Grigoriev I.V."/>
            <person name="Hibbett D.S."/>
            <person name="Martin F."/>
            <person name="Nordberg H.P."/>
            <person name="Cantor M.N."/>
            <person name="Hua S.X."/>
        </authorList>
    </citation>
    <scope>NUCLEOTIDE SEQUENCE [LARGE SCALE GENOMIC DNA]</scope>
    <source>
        <strain evidence="9 10">Zn</strain>
    </source>
</reference>
<feature type="domain" description="Telomere-associated protein Rif1 N-terminal" evidence="8">
    <location>
        <begin position="54"/>
        <end position="428"/>
    </location>
</feature>
<keyword evidence="5" id="KW-0539">Nucleus</keyword>